<accession>A0A830E6E1</accession>
<protein>
    <submittedName>
        <fullName evidence="2">Uncharacterized protein</fullName>
    </submittedName>
</protein>
<reference evidence="2" key="2">
    <citation type="submission" date="2020-09" db="EMBL/GenBank/DDBJ databases">
        <authorList>
            <person name="Sun Q."/>
            <person name="Ohkuma M."/>
        </authorList>
    </citation>
    <scope>NUCLEOTIDE SEQUENCE</scope>
    <source>
        <strain evidence="2">JCM 11219</strain>
    </source>
</reference>
<comment type="caution">
    <text evidence="2">The sequence shown here is derived from an EMBL/GenBank/DDBJ whole genome shotgun (WGS) entry which is preliminary data.</text>
</comment>
<sequence>MDLVVMNALRWTSVLPRGFYAYMTMYFVRDDGSVIQFFRGYVPSLSNTWRIMDFAPGIRLFNLLVNADGMGITDVLVPYPSSLELPDGLISPFDTRTGEPTGMVNFLSIKRALASELGEKLVQSMSLAEVVRRIRIDLSFYDDVGLTKYSTSLLKLLAHAGIQINGEVRVIEGSVDTNLRKVVNCPYLFGHVACLGKAFRITWAWLTIIEAFLSLAYTFMPSLFILLIIMPIIYVLVILLSLPRIT</sequence>
<reference evidence="2" key="1">
    <citation type="journal article" date="2014" name="Int. J. Syst. Evol. Microbiol.">
        <title>Complete genome sequence of Corynebacterium casei LMG S-19264T (=DSM 44701T), isolated from a smear-ripened cheese.</title>
        <authorList>
            <consortium name="US DOE Joint Genome Institute (JGI-PGF)"/>
            <person name="Walter F."/>
            <person name="Albersmeier A."/>
            <person name="Kalinowski J."/>
            <person name="Ruckert C."/>
        </authorList>
    </citation>
    <scope>NUCLEOTIDE SEQUENCE</scope>
    <source>
        <strain evidence="2">JCM 11219</strain>
    </source>
</reference>
<organism evidence="2 3">
    <name type="scientific">Vulcanisaeta souniana JCM 11219</name>
    <dbReference type="NCBI Taxonomy" id="1293586"/>
    <lineage>
        <taxon>Archaea</taxon>
        <taxon>Thermoproteota</taxon>
        <taxon>Thermoprotei</taxon>
        <taxon>Thermoproteales</taxon>
        <taxon>Thermoproteaceae</taxon>
        <taxon>Vulcanisaeta</taxon>
    </lineage>
</organism>
<dbReference type="EMBL" id="BMNM01000003">
    <property type="protein sequence ID" value="GGI74560.1"/>
    <property type="molecule type" value="Genomic_DNA"/>
</dbReference>
<evidence type="ECO:0000256" key="1">
    <source>
        <dbReference type="SAM" id="Phobius"/>
    </source>
</evidence>
<evidence type="ECO:0000313" key="3">
    <source>
        <dbReference type="Proteomes" id="UP000657075"/>
    </source>
</evidence>
<keyword evidence="1" id="KW-1133">Transmembrane helix</keyword>
<feature type="transmembrane region" description="Helical" evidence="1">
    <location>
        <begin position="198"/>
        <end position="217"/>
    </location>
</feature>
<dbReference type="Proteomes" id="UP000657075">
    <property type="component" value="Unassembled WGS sequence"/>
</dbReference>
<dbReference type="AlphaFoldDB" id="A0A830E6E1"/>
<proteinExistence type="predicted"/>
<keyword evidence="1" id="KW-0472">Membrane</keyword>
<keyword evidence="1" id="KW-0812">Transmembrane</keyword>
<name>A0A830E6E1_9CREN</name>
<feature type="transmembrane region" description="Helical" evidence="1">
    <location>
        <begin position="223"/>
        <end position="242"/>
    </location>
</feature>
<evidence type="ECO:0000313" key="2">
    <source>
        <dbReference type="EMBL" id="GGI74560.1"/>
    </source>
</evidence>
<gene>
    <name evidence="2" type="ORF">GCM10007112_09150</name>
</gene>